<evidence type="ECO:0000313" key="4">
    <source>
        <dbReference type="Proteomes" id="UP000544052"/>
    </source>
</evidence>
<accession>A0A7W3TY00</accession>
<keyword evidence="4" id="KW-1185">Reference proteome</keyword>
<dbReference type="AlphaFoldDB" id="A0A7W3TY00"/>
<protein>
    <submittedName>
        <fullName evidence="2">Uncharacterized protein</fullName>
    </submittedName>
</protein>
<reference evidence="3 4" key="1">
    <citation type="submission" date="2020-07" db="EMBL/GenBank/DDBJ databases">
        <title>Description of Limosilactobacillus balticus sp. nov., Limosilactobacillus agrestis sp. nov., Limosilactobacillus albertensis sp. nov., Limosilactobacillus rudii sp. nov., Limosilactobacillus fastidiosus sp. nov., five novel Limosilactobacillus species isolated from the vertebrate gastrointestinal tract, and proposal of 6 subspecies of Limosilactobacillus reuteri adapted to the gastrointestinal tract of specific vertebrate hosts.</title>
        <authorList>
            <person name="Li F."/>
            <person name="Cheng C."/>
            <person name="Zheng J."/>
            <person name="Quevedo R.M."/>
            <person name="Li J."/>
            <person name="Roos S."/>
            <person name="Gaenzle M.G."/>
            <person name="Walter J."/>
        </authorList>
    </citation>
    <scope>NUCLEOTIDE SEQUENCE [LARGE SCALE GENOMIC DNA]</scope>
    <source>
        <strain evidence="2 3">WF-MA3-C</strain>
        <strain evidence="1 4">WF-MO7-1</strain>
    </source>
</reference>
<evidence type="ECO:0000313" key="2">
    <source>
        <dbReference type="EMBL" id="MBB1085374.1"/>
    </source>
</evidence>
<evidence type="ECO:0000313" key="3">
    <source>
        <dbReference type="Proteomes" id="UP000518255"/>
    </source>
</evidence>
<dbReference type="EMBL" id="JACIUZ010000036">
    <property type="protein sequence ID" value="MBB1063210.1"/>
    <property type="molecule type" value="Genomic_DNA"/>
</dbReference>
<dbReference type="EMBL" id="JACIUY010000042">
    <property type="protein sequence ID" value="MBB1085374.1"/>
    <property type="molecule type" value="Genomic_DNA"/>
</dbReference>
<gene>
    <name evidence="2" type="ORF">H5R63_00900</name>
    <name evidence="1" type="ORF">H5R64_05460</name>
</gene>
<comment type="caution">
    <text evidence="2">The sequence shown here is derived from an EMBL/GenBank/DDBJ whole genome shotgun (WGS) entry which is preliminary data.</text>
</comment>
<dbReference type="Proteomes" id="UP000518255">
    <property type="component" value="Unassembled WGS sequence"/>
</dbReference>
<dbReference type="RefSeq" id="WP_182580165.1">
    <property type="nucleotide sequence ID" value="NZ_JACIUY010000042.1"/>
</dbReference>
<evidence type="ECO:0000313" key="1">
    <source>
        <dbReference type="EMBL" id="MBB1063210.1"/>
    </source>
</evidence>
<organism evidence="2 3">
    <name type="scientific">Limosilactobacillus fastidiosus</name>
    <dbReference type="NCBI Taxonomy" id="2759855"/>
    <lineage>
        <taxon>Bacteria</taxon>
        <taxon>Bacillati</taxon>
        <taxon>Bacillota</taxon>
        <taxon>Bacilli</taxon>
        <taxon>Lactobacillales</taxon>
        <taxon>Lactobacillaceae</taxon>
        <taxon>Limosilactobacillus</taxon>
    </lineage>
</organism>
<dbReference type="Proteomes" id="UP000544052">
    <property type="component" value="Unassembled WGS sequence"/>
</dbReference>
<name>A0A7W3TY00_9LACO</name>
<sequence length="157" mass="18430">MTANELINDINRESDLYVDESEDYVKVYNCEGKHDDLIFTIPKDARSFFDITWNCMQPEFVLDDYERELLEKIITEYLKTEIKDRTNPTEKYRLLMDGSDDGMPKYVESIKNDDDGLSFVYGEPKVFTEEELTDLKQSYPDIADTIDKIKVFAGEIY</sequence>
<proteinExistence type="predicted"/>